<dbReference type="Gene3D" id="3.40.50.150">
    <property type="entry name" value="Vaccinia Virus protein VP39"/>
    <property type="match status" value="1"/>
</dbReference>
<dbReference type="AlphaFoldDB" id="A9NKZ1"/>
<evidence type="ECO:0000313" key="1">
    <source>
        <dbReference type="EMBL" id="ABK21302.1"/>
    </source>
</evidence>
<name>A9NKZ1_PICSI</name>
<accession>A9NKZ1</accession>
<reference evidence="1" key="1">
    <citation type="journal article" date="2008" name="BMC Genomics">
        <title>A conifer genomics resource of 200,000 spruce (Picea spp.) ESTs and 6,464 high-quality, sequence-finished full-length cDNAs for Sitka spruce (Picea sitchensis).</title>
        <authorList>
            <person name="Ralph S.G."/>
            <person name="Chun H.J."/>
            <person name="Kolosova N."/>
            <person name="Cooper D."/>
            <person name="Oddy C."/>
            <person name="Ritland C.E."/>
            <person name="Kirkpatrick R."/>
            <person name="Moore R."/>
            <person name="Barber S."/>
            <person name="Holt R.A."/>
            <person name="Jones S.J."/>
            <person name="Marra M.A."/>
            <person name="Douglas C.J."/>
            <person name="Ritland K."/>
            <person name="Bohlmann J."/>
        </authorList>
    </citation>
    <scope>NUCLEOTIDE SEQUENCE</scope>
    <source>
        <tissue evidence="1">Green portion of the leader tissue</tissue>
    </source>
</reference>
<dbReference type="EMBL" id="EF081922">
    <property type="protein sequence ID" value="ABK21302.1"/>
    <property type="molecule type" value="mRNA"/>
</dbReference>
<dbReference type="PANTHER" id="PTHR14614">
    <property type="entry name" value="HEPATOCELLULAR CARCINOMA-ASSOCIATED ANTIGEN"/>
    <property type="match status" value="1"/>
</dbReference>
<dbReference type="Pfam" id="PF10294">
    <property type="entry name" value="Methyltransf_16"/>
    <property type="match status" value="1"/>
</dbReference>
<dbReference type="PANTHER" id="PTHR14614:SF109">
    <property type="entry name" value="RIBOSOMAL LYSINE N-METHYLTRANSFERASE 5"/>
    <property type="match status" value="1"/>
</dbReference>
<dbReference type="InterPro" id="IPR029063">
    <property type="entry name" value="SAM-dependent_MTases_sf"/>
</dbReference>
<organism evidence="1">
    <name type="scientific">Picea sitchensis</name>
    <name type="common">Sitka spruce</name>
    <name type="synonym">Pinus sitchensis</name>
    <dbReference type="NCBI Taxonomy" id="3332"/>
    <lineage>
        <taxon>Eukaryota</taxon>
        <taxon>Viridiplantae</taxon>
        <taxon>Streptophyta</taxon>
        <taxon>Embryophyta</taxon>
        <taxon>Tracheophyta</taxon>
        <taxon>Spermatophyta</taxon>
        <taxon>Pinopsida</taxon>
        <taxon>Pinidae</taxon>
        <taxon>Conifers I</taxon>
        <taxon>Pinales</taxon>
        <taxon>Pinaceae</taxon>
        <taxon>Picea</taxon>
    </lineage>
</organism>
<protein>
    <recommendedName>
        <fullName evidence="2">Methyltransferase small domain-containing protein</fullName>
    </recommendedName>
</protein>
<dbReference type="SUPFAM" id="SSF53335">
    <property type="entry name" value="S-adenosyl-L-methionine-dependent methyltransferases"/>
    <property type="match status" value="1"/>
</dbReference>
<proteinExistence type="evidence at transcript level"/>
<sequence>MEDDDEYEIVKVGGLQIPGRLISDASEEIMLLWAIGQPCTAPQNRFVKHTSNHLKLDACGHNLCILQSPSSMNQTGVTGGVMWDSGVVLGKFLEHAVDSNVLNLQGKKCVELGSGCGLVGCIAALLGAQVILTDLSDRLRLLEKNVEENVKKVGGRGTAQVRELTWGEDLDSDLLDPLPDYVLGSDVVYNEDVVHDLITTIQSLCGSHTIIFISGELRNDVVLEYFLECALKSFIVGYIEQRIWHPEYRSRRVAIFMMTKKL</sequence>
<dbReference type="InterPro" id="IPR019410">
    <property type="entry name" value="Methyltransf_16"/>
</dbReference>
<evidence type="ECO:0008006" key="2">
    <source>
        <dbReference type="Google" id="ProtNLM"/>
    </source>
</evidence>